<keyword evidence="3" id="KW-1185">Reference proteome</keyword>
<gene>
    <name evidence="1" type="ordered locus">Nmag_0244</name>
    <name evidence="2" type="ORF">C500_01660</name>
</gene>
<dbReference type="STRING" id="547559.Nmag_0244"/>
<dbReference type="EMBL" id="CP001932">
    <property type="protein sequence ID" value="ADD03836.1"/>
    <property type="molecule type" value="Genomic_DNA"/>
</dbReference>
<evidence type="ECO:0000313" key="1">
    <source>
        <dbReference type="EMBL" id="ADD03836.1"/>
    </source>
</evidence>
<dbReference type="EMBL" id="AOHS01000009">
    <property type="protein sequence ID" value="ELY33498.1"/>
    <property type="molecule type" value="Genomic_DNA"/>
</dbReference>
<accession>D3SX16</accession>
<reference evidence="1 3" key="2">
    <citation type="journal article" date="2012" name="BMC Genomics">
        <title>A comparative genomics perspective on the genetic content of the alkaliphilic haloarchaeon Natrialba magadii ATCC 43099T.</title>
        <authorList>
            <person name="Siddaramappa S."/>
            <person name="Challacombe J.F."/>
            <person name="Decastro R.E."/>
            <person name="Pfeiffer F."/>
            <person name="Sastre D.E."/>
            <person name="Gimenez M.I."/>
            <person name="Paggi R.A."/>
            <person name="Detter J.C."/>
            <person name="Davenport K.W."/>
            <person name="Goodwin L.A."/>
            <person name="Kyrpides N."/>
            <person name="Tapia R."/>
            <person name="Pitluck S."/>
            <person name="Lucas S."/>
            <person name="Woyke T."/>
            <person name="Maupin-Furlow J.A."/>
        </authorList>
    </citation>
    <scope>NUCLEOTIDE SEQUENCE [LARGE SCALE GENOMIC DNA]</scope>
    <source>
        <strain evidence="1">ATCC 43099</strain>
        <strain evidence="3">ATCC 43099 / DSM 3394 / CCM 3739 / CIP 104546 / IAM 13178 / JCM 8861 / NBRC 102185 / NCIMB 2190 / MS3</strain>
    </source>
</reference>
<dbReference type="HOGENOM" id="CLU_3394535_0_0_2"/>
<evidence type="ECO:0000313" key="4">
    <source>
        <dbReference type="Proteomes" id="UP000011543"/>
    </source>
</evidence>
<dbReference type="Proteomes" id="UP000011543">
    <property type="component" value="Unassembled WGS sequence"/>
</dbReference>
<reference evidence="3" key="1">
    <citation type="submission" date="2010-02" db="EMBL/GenBank/DDBJ databases">
        <title>Complete sequence of chromosome of Natrialba magadii ATCC 43099.</title>
        <authorList>
            <consortium name="US DOE Joint Genome Institute"/>
            <person name="Lucas S."/>
            <person name="Copeland A."/>
            <person name="Lapidus A."/>
            <person name="Cheng J.-F."/>
            <person name="Bruce D."/>
            <person name="Goodwin L."/>
            <person name="Pitluck S."/>
            <person name="Davenport K."/>
            <person name="Saunders E."/>
            <person name="Detter J.C."/>
            <person name="Han C."/>
            <person name="Tapia R."/>
            <person name="Land M."/>
            <person name="Hauser L."/>
            <person name="Kyrpides N."/>
            <person name="Mikhailova N."/>
            <person name="De Castro R.E."/>
            <person name="Maupin-Furlow J.A."/>
            <person name="Woyke T."/>
        </authorList>
    </citation>
    <scope>NUCLEOTIDE SEQUENCE [LARGE SCALE GENOMIC DNA]</scope>
    <source>
        <strain evidence="3">ATCC 43099 / DSM 3394 / CCM 3739 / CIP 104546 / IAM 13178 / JCM 8861 / NBRC 102185 / NCIMB 2190 / MS3</strain>
    </source>
</reference>
<dbReference type="AlphaFoldDB" id="D3SX16"/>
<proteinExistence type="predicted"/>
<dbReference type="KEGG" id="nmg:Nmag_0244"/>
<dbReference type="Proteomes" id="UP000001879">
    <property type="component" value="Chromosome"/>
</dbReference>
<evidence type="ECO:0000313" key="3">
    <source>
        <dbReference type="Proteomes" id="UP000001879"/>
    </source>
</evidence>
<dbReference type="PaxDb" id="547559-Nmag_0244"/>
<evidence type="ECO:0000313" key="2">
    <source>
        <dbReference type="EMBL" id="ELY33498.1"/>
    </source>
</evidence>
<sequence length="31" mass="3567">MQLDRFQADAEAYTRGVRRTESAAEEAAYLF</sequence>
<reference evidence="1" key="4">
    <citation type="submission" date="2016-09" db="EMBL/GenBank/DDBJ databases">
        <authorList>
            <person name="Pfeiffer F."/>
        </authorList>
    </citation>
    <scope>NUCLEOTIDE SEQUENCE</scope>
    <source>
        <strain evidence="1">ATCC 43099</strain>
    </source>
</reference>
<reference evidence="2 4" key="3">
    <citation type="journal article" date="2014" name="PLoS Genet.">
        <title>Phylogenetically driven sequencing of extremely halophilic archaea reveals strategies for static and dynamic osmo-response.</title>
        <authorList>
            <person name="Becker E.A."/>
            <person name="Seitzer P.M."/>
            <person name="Tritt A."/>
            <person name="Larsen D."/>
            <person name="Krusor M."/>
            <person name="Yao A.I."/>
            <person name="Wu D."/>
            <person name="Madern D."/>
            <person name="Eisen J.A."/>
            <person name="Darling A.E."/>
            <person name="Facciotti M.T."/>
        </authorList>
    </citation>
    <scope>NUCLEOTIDE SEQUENCE [LARGE SCALE GENOMIC DNA]</scope>
    <source>
        <strain evidence="4">ATCC 43099 / DSM 3394 / CCM 3739 / CIP 104546 / IAM 13178 / JCM 8861 / NBRC 102185 / NCIMB 2190 / MS3</strain>
        <strain evidence="2">MS-3</strain>
    </source>
</reference>
<organism evidence="1 3">
    <name type="scientific">Natrialba magadii (strain ATCC 43099 / DSM 3394 / CCM 3739 / CIP 104546 / IAM 13178 / JCM 8861 / NBRC 102185 / NCIMB 2190 / MS3)</name>
    <name type="common">Natronobacterium magadii</name>
    <dbReference type="NCBI Taxonomy" id="547559"/>
    <lineage>
        <taxon>Archaea</taxon>
        <taxon>Methanobacteriati</taxon>
        <taxon>Methanobacteriota</taxon>
        <taxon>Stenosarchaea group</taxon>
        <taxon>Halobacteria</taxon>
        <taxon>Halobacteriales</taxon>
        <taxon>Natrialbaceae</taxon>
        <taxon>Natrialba</taxon>
    </lineage>
</organism>
<name>D3SX16_NATMM</name>
<protein>
    <submittedName>
        <fullName evidence="1">Uncharacterized protein</fullName>
    </submittedName>
</protein>